<reference evidence="7" key="2">
    <citation type="submission" date="2020-01" db="EMBL/GenBank/DDBJ databases">
        <title>Population-level Yeast Reference Genomes.</title>
        <authorList>
            <person name="Yue J.-X."/>
        </authorList>
    </citation>
    <scope>NUCLEOTIDE SEQUENCE</scope>
    <source>
        <strain evidence="7">CBS432</strain>
    </source>
</reference>
<accession>A0A8B8UMR6</accession>
<dbReference type="GO" id="GO:0032210">
    <property type="term" value="P:regulation of telomere maintenance via telomerase"/>
    <property type="evidence" value="ECO:0007669"/>
    <property type="project" value="TreeGrafter"/>
</dbReference>
<protein>
    <submittedName>
        <fullName evidence="7">Telomere-binding protein CDC13</fullName>
    </submittedName>
</protein>
<reference evidence="7" key="3">
    <citation type="submission" date="2025-07" db="EMBL/GenBank/DDBJ databases">
        <authorList>
            <consortium name="NCBI Genome Project"/>
        </authorList>
    </citation>
    <scope>NUCLEOTIDE SEQUENCE</scope>
    <source>
        <strain evidence="7">CBS432</strain>
    </source>
</reference>
<reference evidence="7" key="4">
    <citation type="submission" date="2025-08" db="UniProtKB">
        <authorList>
            <consortium name="RefSeq"/>
        </authorList>
    </citation>
    <scope>IDENTIFICATION</scope>
    <source>
        <strain evidence="7">CBS432</strain>
    </source>
</reference>
<dbReference type="KEGG" id="spao:SPAR_D00260"/>
<keyword evidence="4" id="KW-0238">DNA-binding</keyword>
<evidence type="ECO:0000256" key="5">
    <source>
        <dbReference type="SAM" id="MobiDB-lite"/>
    </source>
</evidence>
<proteinExistence type="predicted"/>
<gene>
    <name evidence="7" type="primary">CDC13</name>
    <name evidence="7" type="ORF">SPAR_D00260</name>
</gene>
<dbReference type="Pfam" id="PF18233">
    <property type="entry name" value="Cdc13_OB4_dimer"/>
    <property type="match status" value="1"/>
</dbReference>
<dbReference type="GO" id="GO:0098505">
    <property type="term" value="F:G-rich strand telomeric DNA binding"/>
    <property type="evidence" value="ECO:0007669"/>
    <property type="project" value="TreeGrafter"/>
</dbReference>
<dbReference type="Pfam" id="PF16853">
    <property type="entry name" value="CDC13_N"/>
    <property type="match status" value="1"/>
</dbReference>
<dbReference type="InterPro" id="IPR028389">
    <property type="entry name" value="POT1"/>
</dbReference>
<dbReference type="Gene3D" id="2.40.50.140">
    <property type="entry name" value="Nucleic acid-binding proteins"/>
    <property type="match status" value="1"/>
</dbReference>
<evidence type="ECO:0000256" key="4">
    <source>
        <dbReference type="ARBA" id="ARBA00023125"/>
    </source>
</evidence>
<keyword evidence="3" id="KW-0779">Telomere</keyword>
<dbReference type="VEuPathDB" id="FungiDB:SPAR_D00260"/>
<evidence type="ECO:0000259" key="6">
    <source>
        <dbReference type="SMART" id="SM00976"/>
    </source>
</evidence>
<dbReference type="Gene3D" id="2.40.50.810">
    <property type="match status" value="1"/>
</dbReference>
<evidence type="ECO:0000256" key="3">
    <source>
        <dbReference type="ARBA" id="ARBA00022895"/>
    </source>
</evidence>
<evidence type="ECO:0000256" key="1">
    <source>
        <dbReference type="ARBA" id="ARBA00004574"/>
    </source>
</evidence>
<dbReference type="GO" id="GO:0000783">
    <property type="term" value="C:nuclear telomere cap complex"/>
    <property type="evidence" value="ECO:0007669"/>
    <property type="project" value="TreeGrafter"/>
</dbReference>
<keyword evidence="2" id="KW-0158">Chromosome</keyword>
<dbReference type="RefSeq" id="XP_033765059.1">
    <property type="nucleotide sequence ID" value="XM_033909168.1"/>
</dbReference>
<dbReference type="InterPro" id="IPR040650">
    <property type="entry name" value="Cdc13_OB2"/>
</dbReference>
<dbReference type="Pfam" id="PF02765">
    <property type="entry name" value="POT1"/>
    <property type="match status" value="1"/>
</dbReference>
<name>A0A8B8UMR6_SACPA</name>
<sequence>MDTLEEPECPPHKERIFVKSSKDFEGYPSIAIVPVQFVALLTSIHLTETKCLLGFSNFEGRDDQVEEDQYLIKVKFKDRSSERLARMTISLLCQYFEIELPDLDSGSDSSSTVVLRDIHLERLCFSSCKALYVSKHGNYTLFLEDIKPLDLVNVIRTISTKSKKGSSEHLLLEPTSKCNLKRSLVDIFNNLIEMNRDEKNSFKFVKLIHYDIELKRFIQEQQNILSQKLKAKAINPFFAPNRLGIPYLESQNEFNSQLMTLNVDEPITEIGDKGDNMHDSADPIEDSDSSTTSSTGKYFSSRSYIQSQTPERKTSVPNNWHDDDSGRNKKRKLSFQGPSAPLSQKAISYERLSLANVGSVERLEGKFVGMYPTQFASINEFKYCTLKLYYTHLPLSNIPDKVLLPGTNCIEIIIPTRERICELFGVLNCQSSKISDILLLKTPGPISVEIERIMWDNDETISPGIAVWSLKNISTDTQAQAPVQSLPPTNPPRTRMREMARKDPTIEFCQLELNNFETKYVTMFGMLVSCSFDKPSFISFVFTDFTKNDIVQNYLYDRYLIDYESKLELNEGFKAIMYKNQFETFDTKIRQIFNKGLSDLRNGRDENLSQYGIVCKMNIKVKIYNGKLNAIVRECVPVPHSQVGSIASPPQCEHLRSFYKRAFKRIGESAISRYYEEYRRFFPIQRNNSHLAELKFAPVTVKHEREQLRAPTAPTEYIPDLNADVSSFDVKFTDIFSLLNSFARCPQQTHKSNTLYNCEGRIVAIEHHASGLCFHITNELPLSQTRIPAPQRVLQLHIITSKNFAYFFNRSGAYLQRQPLEEKYAQLAQFLGHSFKFNITSSLKFLPGTTMTLQIWCPIECTFRELQQQLAHLKVAAAPDSGSLGCAITATVNPLRLLAAQNGVTVKREEDNDDDAGAVSASLDMMGAAKCGGAKLQ</sequence>
<evidence type="ECO:0000313" key="7">
    <source>
        <dbReference type="RefSeq" id="XP_033765059.1"/>
    </source>
</evidence>
<dbReference type="SUPFAM" id="SSF50249">
    <property type="entry name" value="Nucleic acid-binding proteins"/>
    <property type="match status" value="1"/>
</dbReference>
<dbReference type="GO" id="GO:0010521">
    <property type="term" value="F:telomerase inhibitor activity"/>
    <property type="evidence" value="ECO:0007669"/>
    <property type="project" value="TreeGrafter"/>
</dbReference>
<dbReference type="Pfam" id="PF18691">
    <property type="entry name" value="Cdc13_OB2"/>
    <property type="match status" value="1"/>
</dbReference>
<feature type="domain" description="Telomeric single stranded DNA binding POT1/Cdc13" evidence="6">
    <location>
        <begin position="508"/>
        <end position="663"/>
    </location>
</feature>
<feature type="compositionally biased region" description="Polar residues" evidence="5">
    <location>
        <begin position="296"/>
        <end position="309"/>
    </location>
</feature>
<dbReference type="InterPro" id="IPR031749">
    <property type="entry name" value="Cdc13_N"/>
</dbReference>
<dbReference type="Gene3D" id="1.10.10.2380">
    <property type="match status" value="1"/>
</dbReference>
<dbReference type="InterPro" id="IPR011564">
    <property type="entry name" value="Telomer_end-bd_POT1/Cdc13"/>
</dbReference>
<organism evidence="7">
    <name type="scientific">Saccharomyces paradoxus</name>
    <name type="common">Yeast</name>
    <name type="synonym">Saccharomyces douglasii</name>
    <dbReference type="NCBI Taxonomy" id="27291"/>
    <lineage>
        <taxon>Eukaryota</taxon>
        <taxon>Fungi</taxon>
        <taxon>Dikarya</taxon>
        <taxon>Ascomycota</taxon>
        <taxon>Saccharomycotina</taxon>
        <taxon>Saccharomycetes</taxon>
        <taxon>Saccharomycetales</taxon>
        <taxon>Saccharomycetaceae</taxon>
        <taxon>Saccharomyces</taxon>
    </lineage>
</organism>
<reference evidence="7" key="1">
    <citation type="journal article" date="2017" name="Nat. Genet.">
        <title>Contrasting evolutionary genome dynamics between domesticated and wild yeasts.</title>
        <authorList>
            <person name="Yue J.X."/>
            <person name="Li J."/>
            <person name="Aigrain L."/>
            <person name="Hallin J."/>
            <person name="Persson K."/>
            <person name="Oliver K."/>
            <person name="Bergstrom A."/>
            <person name="Coupland P."/>
            <person name="Warringer J."/>
            <person name="Lagomarsino M.C."/>
            <person name="Fischer G."/>
            <person name="Durbin R."/>
            <person name="Liti G."/>
        </authorList>
    </citation>
    <scope>NUCLEOTIDE SEQUENCE</scope>
    <source>
        <strain evidence="7">CBS432</strain>
    </source>
</reference>
<dbReference type="PANTHER" id="PTHR14513:SF0">
    <property type="entry name" value="PROTECTION OF TELOMERES PROTEIN 1"/>
    <property type="match status" value="1"/>
</dbReference>
<feature type="compositionally biased region" description="Basic and acidic residues" evidence="5">
    <location>
        <begin position="270"/>
        <end position="281"/>
    </location>
</feature>
<dbReference type="SMART" id="SM00976">
    <property type="entry name" value="Telo_bind"/>
    <property type="match status" value="1"/>
</dbReference>
<dbReference type="GeneID" id="54629273"/>
<dbReference type="InterPro" id="IPR041028">
    <property type="entry name" value="Cdc13_OB4_dimer"/>
</dbReference>
<dbReference type="OrthoDB" id="4067010at2759"/>
<evidence type="ECO:0000256" key="2">
    <source>
        <dbReference type="ARBA" id="ARBA00022454"/>
    </source>
</evidence>
<feature type="region of interest" description="Disordered" evidence="5">
    <location>
        <begin position="269"/>
        <end position="339"/>
    </location>
</feature>
<dbReference type="Gene3D" id="2.40.50.860">
    <property type="match status" value="1"/>
</dbReference>
<dbReference type="PANTHER" id="PTHR14513">
    <property type="entry name" value="PROTECTION OF TELOMERES 1"/>
    <property type="match status" value="1"/>
</dbReference>
<feature type="compositionally biased region" description="Basic and acidic residues" evidence="5">
    <location>
        <begin position="310"/>
        <end position="327"/>
    </location>
</feature>
<dbReference type="GO" id="GO:0016233">
    <property type="term" value="P:telomere capping"/>
    <property type="evidence" value="ECO:0007669"/>
    <property type="project" value="TreeGrafter"/>
</dbReference>
<dbReference type="Gene3D" id="2.40.50.800">
    <property type="match status" value="1"/>
</dbReference>
<comment type="subcellular location">
    <subcellularLocation>
        <location evidence="1">Chromosome</location>
        <location evidence="1">Telomere</location>
    </subcellularLocation>
</comment>
<dbReference type="InterPro" id="IPR012340">
    <property type="entry name" value="NA-bd_OB-fold"/>
</dbReference>
<dbReference type="AlphaFoldDB" id="A0A8B8UMR6"/>